<gene>
    <name evidence="1" type="ORF">TcWFU_005460</name>
</gene>
<dbReference type="Proteomes" id="UP001651158">
    <property type="component" value="Unassembled WGS sequence"/>
</dbReference>
<keyword evidence="2" id="KW-1185">Reference proteome</keyword>
<evidence type="ECO:0000313" key="1">
    <source>
        <dbReference type="EMBL" id="KAL5108966.1"/>
    </source>
</evidence>
<name>A0ABR4QH65_9CEST</name>
<protein>
    <submittedName>
        <fullName evidence="1">Uncharacterized protein</fullName>
    </submittedName>
</protein>
<proteinExistence type="predicted"/>
<comment type="caution">
    <text evidence="1">The sequence shown here is derived from an EMBL/GenBank/DDBJ whole genome shotgun (WGS) entry which is preliminary data.</text>
</comment>
<sequence length="180" mass="20320">MGGERRAGEDNIWIKYDHYNEEFTLRQTSPLPIVMPMASHDTSKLAEQVDSPSQTRHCMRQLSLLLPTPPPLCLTTQVHSSAKWQAIKDSGLLPRYMSRQSVPLSSSPSPSSPYTLTAHLSSFCVFAWPQAPYPLVFMPFVFSILARRSHESSRIPLAHDLTLRALQLSSLWCDRQTKAL</sequence>
<organism evidence="1 2">
    <name type="scientific">Taenia crassiceps</name>
    <dbReference type="NCBI Taxonomy" id="6207"/>
    <lineage>
        <taxon>Eukaryota</taxon>
        <taxon>Metazoa</taxon>
        <taxon>Spiralia</taxon>
        <taxon>Lophotrochozoa</taxon>
        <taxon>Platyhelminthes</taxon>
        <taxon>Cestoda</taxon>
        <taxon>Eucestoda</taxon>
        <taxon>Cyclophyllidea</taxon>
        <taxon>Taeniidae</taxon>
        <taxon>Taenia</taxon>
    </lineage>
</organism>
<accession>A0ABR4QH65</accession>
<evidence type="ECO:0000313" key="2">
    <source>
        <dbReference type="Proteomes" id="UP001651158"/>
    </source>
</evidence>
<dbReference type="EMBL" id="JAKROA010000003">
    <property type="protein sequence ID" value="KAL5108966.1"/>
    <property type="molecule type" value="Genomic_DNA"/>
</dbReference>
<reference evidence="1 2" key="1">
    <citation type="journal article" date="2022" name="Front. Cell. Infect. Microbiol.">
        <title>The Genomes of Two Strains of Taenia crassiceps the Animal Model for the Study of Human Cysticercosis.</title>
        <authorList>
            <person name="Bobes R.J."/>
            <person name="Estrada K."/>
            <person name="Rios-Valencia D.G."/>
            <person name="Calderon-Gallegos A."/>
            <person name="de la Torre P."/>
            <person name="Carrero J.C."/>
            <person name="Sanchez-Flores A."/>
            <person name="Laclette J.P."/>
        </authorList>
    </citation>
    <scope>NUCLEOTIDE SEQUENCE [LARGE SCALE GENOMIC DNA]</scope>
    <source>
        <strain evidence="1">WFUcys</strain>
    </source>
</reference>